<keyword evidence="3" id="KW-1185">Reference proteome</keyword>
<protein>
    <submittedName>
        <fullName evidence="2">Uncharacterized protein</fullName>
    </submittedName>
</protein>
<feature type="compositionally biased region" description="Gly residues" evidence="1">
    <location>
        <begin position="43"/>
        <end position="62"/>
    </location>
</feature>
<reference evidence="2 3" key="1">
    <citation type="submission" date="2019-10" db="EMBL/GenBank/DDBJ databases">
        <title>A novel species.</title>
        <authorList>
            <person name="Gao J."/>
        </authorList>
    </citation>
    <scope>NUCLEOTIDE SEQUENCE [LARGE SCALE GENOMIC DNA]</scope>
    <source>
        <strain evidence="2 3">QMT-28</strain>
    </source>
</reference>
<feature type="compositionally biased region" description="Basic residues" evidence="1">
    <location>
        <begin position="65"/>
        <end position="82"/>
    </location>
</feature>
<dbReference type="Proteomes" id="UP000326179">
    <property type="component" value="Chromosome"/>
</dbReference>
<evidence type="ECO:0000313" key="3">
    <source>
        <dbReference type="Proteomes" id="UP000326179"/>
    </source>
</evidence>
<accession>A0A5Q0LJ14</accession>
<dbReference type="EMBL" id="CP045643">
    <property type="protein sequence ID" value="QFZ76764.1"/>
    <property type="molecule type" value="Genomic_DNA"/>
</dbReference>
<dbReference type="AlphaFoldDB" id="A0A5Q0LJ14"/>
<dbReference type="KEGG" id="sfy:GFH48_29000"/>
<evidence type="ECO:0000313" key="2">
    <source>
        <dbReference type="EMBL" id="QFZ76764.1"/>
    </source>
</evidence>
<name>A0A5Q0LJ14_9ACTN</name>
<proteinExistence type="predicted"/>
<organism evidence="2 3">
    <name type="scientific">Streptomyces fagopyri</name>
    <dbReference type="NCBI Taxonomy" id="2662397"/>
    <lineage>
        <taxon>Bacteria</taxon>
        <taxon>Bacillati</taxon>
        <taxon>Actinomycetota</taxon>
        <taxon>Actinomycetes</taxon>
        <taxon>Kitasatosporales</taxon>
        <taxon>Streptomycetaceae</taxon>
        <taxon>Streptomyces</taxon>
    </lineage>
</organism>
<evidence type="ECO:0000256" key="1">
    <source>
        <dbReference type="SAM" id="MobiDB-lite"/>
    </source>
</evidence>
<sequence>MSRGRQPLGGGPGAEPPRGARAELPGGARAEPPGGTGAQRPGGVRGAAPGGGTGRGGGGGGSRRAAIRMHPHATVHTRRATPPRRPPPYSRPELGYSQGMLGA</sequence>
<feature type="region of interest" description="Disordered" evidence="1">
    <location>
        <begin position="1"/>
        <end position="103"/>
    </location>
</feature>
<gene>
    <name evidence="2" type="ORF">GFH48_29000</name>
</gene>